<organism evidence="1 2">
    <name type="scientific">Cyclobacterium jeungdonense</name>
    <dbReference type="NCBI Taxonomy" id="708087"/>
    <lineage>
        <taxon>Bacteria</taxon>
        <taxon>Pseudomonadati</taxon>
        <taxon>Bacteroidota</taxon>
        <taxon>Cytophagia</taxon>
        <taxon>Cytophagales</taxon>
        <taxon>Cyclobacteriaceae</taxon>
        <taxon>Cyclobacterium</taxon>
    </lineage>
</organism>
<keyword evidence="2" id="KW-1185">Reference proteome</keyword>
<dbReference type="Proteomes" id="UP001236663">
    <property type="component" value="Unassembled WGS sequence"/>
</dbReference>
<accession>A0ABT8C471</accession>
<name>A0ABT8C471_9BACT</name>
<comment type="caution">
    <text evidence="1">The sequence shown here is derived from an EMBL/GenBank/DDBJ whole genome shotgun (WGS) entry which is preliminary data.</text>
</comment>
<sequence length="97" mass="11204">MNSRYLLLHTAGDRHSGDLWRIVSKGPKVFSKEDMINNGYPHPSQDHYLVIQLEPVTDQEFQGIHWNFRFLSGYSSGRASANPFTCSLAELMRHKIR</sequence>
<evidence type="ECO:0000313" key="1">
    <source>
        <dbReference type="EMBL" id="MDN3687506.1"/>
    </source>
</evidence>
<dbReference type="EMBL" id="JAUFQS010000006">
    <property type="protein sequence ID" value="MDN3687506.1"/>
    <property type="molecule type" value="Genomic_DNA"/>
</dbReference>
<proteinExistence type="predicted"/>
<evidence type="ECO:0000313" key="2">
    <source>
        <dbReference type="Proteomes" id="UP001236663"/>
    </source>
</evidence>
<reference evidence="2" key="1">
    <citation type="journal article" date="2019" name="Int. J. Syst. Evol. Microbiol.">
        <title>The Global Catalogue of Microorganisms (GCM) 10K type strain sequencing project: providing services to taxonomists for standard genome sequencing and annotation.</title>
        <authorList>
            <consortium name="The Broad Institute Genomics Platform"/>
            <consortium name="The Broad Institute Genome Sequencing Center for Infectious Disease"/>
            <person name="Wu L."/>
            <person name="Ma J."/>
        </authorList>
    </citation>
    <scope>NUCLEOTIDE SEQUENCE [LARGE SCALE GENOMIC DNA]</scope>
    <source>
        <strain evidence="2">CECT 7706</strain>
    </source>
</reference>
<gene>
    <name evidence="1" type="ORF">QWZ15_06685</name>
</gene>
<protein>
    <submittedName>
        <fullName evidence="1">Uncharacterized protein</fullName>
    </submittedName>
</protein>
<dbReference type="RefSeq" id="WP_163385215.1">
    <property type="nucleotide sequence ID" value="NZ_JAUFQS010000006.1"/>
</dbReference>